<reference evidence="3" key="1">
    <citation type="submission" date="2010-08" db="EMBL/GenBank/DDBJ databases">
        <authorList>
            <consortium name="Caenorhabditis japonica Sequencing Consortium"/>
            <person name="Wilson R.K."/>
        </authorList>
    </citation>
    <scope>NUCLEOTIDE SEQUENCE [LARGE SCALE GENOMIC DNA]</scope>
    <source>
        <strain evidence="3">DF5081</strain>
    </source>
</reference>
<feature type="compositionally biased region" description="Pro residues" evidence="1">
    <location>
        <begin position="50"/>
        <end position="62"/>
    </location>
</feature>
<dbReference type="EnsemblMetazoa" id="CJA42295.1">
    <property type="protein sequence ID" value="CJA42295.1"/>
    <property type="gene ID" value="WBGene00218143"/>
</dbReference>
<feature type="region of interest" description="Disordered" evidence="1">
    <location>
        <begin position="1"/>
        <end position="112"/>
    </location>
</feature>
<evidence type="ECO:0000256" key="1">
    <source>
        <dbReference type="SAM" id="MobiDB-lite"/>
    </source>
</evidence>
<feature type="compositionally biased region" description="Polar residues" evidence="1">
    <location>
        <begin position="1"/>
        <end position="18"/>
    </location>
</feature>
<dbReference type="Proteomes" id="UP000005237">
    <property type="component" value="Unassembled WGS sequence"/>
</dbReference>
<evidence type="ECO:0000313" key="3">
    <source>
        <dbReference type="Proteomes" id="UP000005237"/>
    </source>
</evidence>
<feature type="compositionally biased region" description="Low complexity" evidence="1">
    <location>
        <begin position="38"/>
        <end position="48"/>
    </location>
</feature>
<organism evidence="2 3">
    <name type="scientific">Caenorhabditis japonica</name>
    <dbReference type="NCBI Taxonomy" id="281687"/>
    <lineage>
        <taxon>Eukaryota</taxon>
        <taxon>Metazoa</taxon>
        <taxon>Ecdysozoa</taxon>
        <taxon>Nematoda</taxon>
        <taxon>Chromadorea</taxon>
        <taxon>Rhabditida</taxon>
        <taxon>Rhabditina</taxon>
        <taxon>Rhabditomorpha</taxon>
        <taxon>Rhabditoidea</taxon>
        <taxon>Rhabditidae</taxon>
        <taxon>Peloderinae</taxon>
        <taxon>Caenorhabditis</taxon>
    </lineage>
</organism>
<keyword evidence="3" id="KW-1185">Reference proteome</keyword>
<name>A0A8R1ISE7_CAEJA</name>
<evidence type="ECO:0000313" key="2">
    <source>
        <dbReference type="EnsemblMetazoa" id="CJA42295.1"/>
    </source>
</evidence>
<sequence length="165" mass="18764">MRSNYSQFQGSATPTNNDVLRRPRGPRTPDGEPTERPSSSNSSISNESYVPPPPPPPPPPPRNQENSHPYGSVNTSDVVDFDEHRPRKGPKTPPLPPEELALAQHQHHHQQHHSQHYGYNFPAYQYNTNGYTPYGYHPHPHPVMMQQQVTHPGEFLKMHSAEFEI</sequence>
<proteinExistence type="predicted"/>
<dbReference type="AlphaFoldDB" id="A0A8R1ISE7"/>
<reference evidence="2" key="2">
    <citation type="submission" date="2022-06" db="UniProtKB">
        <authorList>
            <consortium name="EnsemblMetazoa"/>
        </authorList>
    </citation>
    <scope>IDENTIFICATION</scope>
    <source>
        <strain evidence="2">DF5081</strain>
    </source>
</reference>
<protein>
    <submittedName>
        <fullName evidence="2">Uncharacterized protein</fullName>
    </submittedName>
</protein>
<feature type="compositionally biased region" description="Polar residues" evidence="1">
    <location>
        <begin position="63"/>
        <end position="77"/>
    </location>
</feature>
<accession>A0A8R1ISE7</accession>